<proteinExistence type="predicted"/>
<organism evidence="1 2">
    <name type="scientific">Bradyrhizobium yuanmingense</name>
    <dbReference type="NCBI Taxonomy" id="108015"/>
    <lineage>
        <taxon>Bacteria</taxon>
        <taxon>Pseudomonadati</taxon>
        <taxon>Pseudomonadota</taxon>
        <taxon>Alphaproteobacteria</taxon>
        <taxon>Hyphomicrobiales</taxon>
        <taxon>Nitrobacteraceae</taxon>
        <taxon>Bradyrhizobium</taxon>
    </lineage>
</organism>
<dbReference type="EMBL" id="LJYF01000004">
    <property type="protein sequence ID" value="KRQ01842.1"/>
    <property type="molecule type" value="Genomic_DNA"/>
</dbReference>
<dbReference type="OrthoDB" id="8256557at2"/>
<dbReference type="RefSeq" id="WP_057026436.1">
    <property type="nucleotide sequence ID" value="NZ_LJYF01000004.1"/>
</dbReference>
<dbReference type="Proteomes" id="UP000051380">
    <property type="component" value="Unassembled WGS sequence"/>
</dbReference>
<sequence>MGTKSRETIYGASVRAAAERATEARKQADRLACEAWNKRMLAFKGPAQPSPTLGDALNAGYGYLEVRCLGCDTSQTVALDIVRRPKSTPVHELERYMRCKDCSEVRGYPYKRSHLVALRRTKISASDPPSTWWPGER</sequence>
<accession>A0A0R3D329</accession>
<evidence type="ECO:0000313" key="1">
    <source>
        <dbReference type="EMBL" id="KRQ01842.1"/>
    </source>
</evidence>
<reference evidence="1 2" key="1">
    <citation type="submission" date="2015-09" db="EMBL/GenBank/DDBJ databases">
        <title>Draft Genome Sequence of the Strain BR 3267 (Bradyrhizobium yuanmingense) recommended as inoculant for cowpea in Brazil.</title>
        <authorList>
            <person name="Simoes-Araujo J.L."/>
            <person name="Zilli J.E."/>
        </authorList>
    </citation>
    <scope>NUCLEOTIDE SEQUENCE [LARGE SCALE GENOMIC DNA]</scope>
    <source>
        <strain evidence="1 2">BR3267</strain>
    </source>
</reference>
<evidence type="ECO:0000313" key="2">
    <source>
        <dbReference type="Proteomes" id="UP000051380"/>
    </source>
</evidence>
<comment type="caution">
    <text evidence="1">The sequence shown here is derived from an EMBL/GenBank/DDBJ whole genome shotgun (WGS) entry which is preliminary data.</text>
</comment>
<name>A0A0R3D329_9BRAD</name>
<protein>
    <submittedName>
        <fullName evidence="1">Uncharacterized protein</fullName>
    </submittedName>
</protein>
<dbReference type="AlphaFoldDB" id="A0A0R3D329"/>
<gene>
    <name evidence="1" type="ORF">AOQ72_10525</name>
</gene>